<feature type="transmembrane region" description="Helical" evidence="10">
    <location>
        <begin position="99"/>
        <end position="125"/>
    </location>
</feature>
<feature type="transmembrane region" description="Helical" evidence="10">
    <location>
        <begin position="242"/>
        <end position="265"/>
    </location>
</feature>
<feature type="transmembrane region" description="Helical" evidence="10">
    <location>
        <begin position="31"/>
        <end position="54"/>
    </location>
</feature>
<dbReference type="AlphaFoldDB" id="A0A6P9C4V8"/>
<dbReference type="OMA" id="RISNEYW"/>
<dbReference type="PRINTS" id="PR00237">
    <property type="entry name" value="GPCRRHODOPSN"/>
</dbReference>
<evidence type="ECO:0000313" key="12">
    <source>
        <dbReference type="Proteomes" id="UP001652622"/>
    </source>
</evidence>
<dbReference type="Pfam" id="PF13853">
    <property type="entry name" value="7tm_4"/>
    <property type="match status" value="1"/>
</dbReference>
<dbReference type="GO" id="GO:0004930">
    <property type="term" value="F:G protein-coupled receptor activity"/>
    <property type="evidence" value="ECO:0007669"/>
    <property type="project" value="UniProtKB-KW"/>
</dbReference>
<feature type="domain" description="G-protein coupled receptors family 1 profile" evidence="11">
    <location>
        <begin position="46"/>
        <end position="295"/>
    </location>
</feature>
<reference evidence="13" key="1">
    <citation type="submission" date="2025-08" db="UniProtKB">
        <authorList>
            <consortium name="RefSeq"/>
        </authorList>
    </citation>
    <scope>IDENTIFICATION</scope>
    <source>
        <tissue evidence="13">Blood</tissue>
    </source>
</reference>
<keyword evidence="6 10" id="KW-1133">Transmembrane helix</keyword>
<dbReference type="KEGG" id="pgut:117668009"/>
<protein>
    <recommendedName>
        <fullName evidence="10">Olfactory receptor</fullName>
    </recommendedName>
</protein>
<feature type="transmembrane region" description="Helical" evidence="10">
    <location>
        <begin position="145"/>
        <end position="169"/>
    </location>
</feature>
<dbReference type="Proteomes" id="UP001652622">
    <property type="component" value="Unplaced"/>
</dbReference>
<dbReference type="GeneID" id="117668009"/>
<feature type="transmembrane region" description="Helical" evidence="10">
    <location>
        <begin position="206"/>
        <end position="230"/>
    </location>
</feature>
<gene>
    <name evidence="13" type="primary">LOC117668009</name>
</gene>
<keyword evidence="2 10" id="KW-1003">Cell membrane</keyword>
<organism evidence="12 13">
    <name type="scientific">Pantherophis guttatus</name>
    <name type="common">Corn snake</name>
    <name type="synonym">Elaphe guttata</name>
    <dbReference type="NCBI Taxonomy" id="94885"/>
    <lineage>
        <taxon>Eukaryota</taxon>
        <taxon>Metazoa</taxon>
        <taxon>Chordata</taxon>
        <taxon>Craniata</taxon>
        <taxon>Vertebrata</taxon>
        <taxon>Euteleostomi</taxon>
        <taxon>Lepidosauria</taxon>
        <taxon>Squamata</taxon>
        <taxon>Bifurcata</taxon>
        <taxon>Unidentata</taxon>
        <taxon>Episquamata</taxon>
        <taxon>Toxicofera</taxon>
        <taxon>Serpentes</taxon>
        <taxon>Colubroidea</taxon>
        <taxon>Colubridae</taxon>
        <taxon>Colubrinae</taxon>
        <taxon>Pantherophis</taxon>
    </lineage>
</organism>
<accession>A0A6P9C4V8</accession>
<evidence type="ECO:0000313" key="13">
    <source>
        <dbReference type="RefSeq" id="XP_034277584.1"/>
    </source>
</evidence>
<dbReference type="FunFam" id="1.20.1070.10:FF:000008">
    <property type="entry name" value="Olfactory receptor"/>
    <property type="match status" value="1"/>
</dbReference>
<evidence type="ECO:0000256" key="7">
    <source>
        <dbReference type="ARBA" id="ARBA00023136"/>
    </source>
</evidence>
<dbReference type="GO" id="GO:0004984">
    <property type="term" value="F:olfactory receptor activity"/>
    <property type="evidence" value="ECO:0007669"/>
    <property type="project" value="InterPro"/>
</dbReference>
<dbReference type="InterPro" id="IPR000725">
    <property type="entry name" value="Olfact_rcpt"/>
</dbReference>
<comment type="subcellular location">
    <subcellularLocation>
        <location evidence="1 10">Cell membrane</location>
        <topology evidence="1 10">Multi-pass membrane protein</topology>
    </subcellularLocation>
</comment>
<evidence type="ECO:0000256" key="10">
    <source>
        <dbReference type="RuleBase" id="RU363047"/>
    </source>
</evidence>
<evidence type="ECO:0000256" key="5">
    <source>
        <dbReference type="ARBA" id="ARBA00022725"/>
    </source>
</evidence>
<dbReference type="PANTHER" id="PTHR26453">
    <property type="entry name" value="OLFACTORY RECEPTOR"/>
    <property type="match status" value="1"/>
</dbReference>
<feature type="transmembrane region" description="Helical" evidence="10">
    <location>
        <begin position="277"/>
        <end position="297"/>
    </location>
</feature>
<comment type="similarity">
    <text evidence="9">Belongs to the G-protein coupled receptor 1 family.</text>
</comment>
<keyword evidence="7 10" id="KW-0472">Membrane</keyword>
<sequence>MMHEKRMEEKNGTSWKEFLLLGLQYQKSPTIFLVAISFMFFIAITGNCLLLFVINSDSSLDTPMYFFLKQLALLDLCQILTIVPRVFVSFVTKRYTISLYGCVAQITVTLLLGGAECLILATMSYDRYVAICKPLQYPILMRKSILHMMSVAAWVWSTLQALACSLYVLPLPYCKANVIKHYICVYPALLQLSCSDNSAFKKATYVGNFLVLLIPISVILSSYIAILLQVLRVQSSERSHKALTTCLSHLCVVGFFYGAAILTYMTSSSSYSTERSMINTVFTTIVPATMNPFIYSLRNQDVLSTLKKLFGKCK</sequence>
<evidence type="ECO:0000256" key="2">
    <source>
        <dbReference type="ARBA" id="ARBA00022475"/>
    </source>
</evidence>
<dbReference type="SUPFAM" id="SSF81321">
    <property type="entry name" value="Family A G protein-coupled receptor-like"/>
    <property type="match status" value="1"/>
</dbReference>
<evidence type="ECO:0000256" key="3">
    <source>
        <dbReference type="ARBA" id="ARBA00022606"/>
    </source>
</evidence>
<dbReference type="InterPro" id="IPR000276">
    <property type="entry name" value="GPCR_Rhodpsn"/>
</dbReference>
<evidence type="ECO:0000256" key="4">
    <source>
        <dbReference type="ARBA" id="ARBA00022692"/>
    </source>
</evidence>
<keyword evidence="4 9" id="KW-0812">Transmembrane</keyword>
<dbReference type="PROSITE" id="PS50262">
    <property type="entry name" value="G_PROTEIN_RECEP_F1_2"/>
    <property type="match status" value="1"/>
</dbReference>
<evidence type="ECO:0000259" key="11">
    <source>
        <dbReference type="PROSITE" id="PS50262"/>
    </source>
</evidence>
<name>A0A6P9C4V8_PANGU</name>
<dbReference type="Gene3D" id="1.20.1070.10">
    <property type="entry name" value="Rhodopsin 7-helix transmembrane proteins"/>
    <property type="match status" value="1"/>
</dbReference>
<evidence type="ECO:0000256" key="8">
    <source>
        <dbReference type="ARBA" id="ARBA00023224"/>
    </source>
</evidence>
<keyword evidence="9" id="KW-0297">G-protein coupled receptor</keyword>
<keyword evidence="5 10" id="KW-0552">Olfaction</keyword>
<evidence type="ECO:0000256" key="6">
    <source>
        <dbReference type="ARBA" id="ARBA00022989"/>
    </source>
</evidence>
<keyword evidence="9" id="KW-0675">Receptor</keyword>
<dbReference type="InterPro" id="IPR017452">
    <property type="entry name" value="GPCR_Rhodpsn_7TM"/>
</dbReference>
<keyword evidence="12" id="KW-1185">Reference proteome</keyword>
<evidence type="ECO:0000256" key="9">
    <source>
        <dbReference type="RuleBase" id="RU000688"/>
    </source>
</evidence>
<dbReference type="GO" id="GO:0005886">
    <property type="term" value="C:plasma membrane"/>
    <property type="evidence" value="ECO:0007669"/>
    <property type="project" value="UniProtKB-SubCell"/>
</dbReference>
<keyword evidence="8 9" id="KW-0807">Transducer</keyword>
<proteinExistence type="inferred from homology"/>
<dbReference type="PROSITE" id="PS00237">
    <property type="entry name" value="G_PROTEIN_RECEP_F1_1"/>
    <property type="match status" value="1"/>
</dbReference>
<dbReference type="InParanoid" id="A0A6P9C4V8"/>
<evidence type="ECO:0000256" key="1">
    <source>
        <dbReference type="ARBA" id="ARBA00004651"/>
    </source>
</evidence>
<dbReference type="PRINTS" id="PR00245">
    <property type="entry name" value="OLFACTORYR"/>
</dbReference>
<keyword evidence="3 10" id="KW-0716">Sensory transduction</keyword>
<dbReference type="RefSeq" id="XP_034277584.1">
    <property type="nucleotide sequence ID" value="XM_034421693.2"/>
</dbReference>